<name>A0A1I3FS66_9RHOB</name>
<protein>
    <submittedName>
        <fullName evidence="7">Succinate dehydrogenase/fumarate reductase, flavoprotein subunit</fullName>
    </submittedName>
</protein>
<accession>A0A1I3FS66</accession>
<feature type="domain" description="FAD-dependent oxidoreductase 2 FAD-binding" evidence="6">
    <location>
        <begin position="12"/>
        <end position="547"/>
    </location>
</feature>
<dbReference type="SUPFAM" id="SSF56425">
    <property type="entry name" value="Succinate dehydrogenase/fumarate reductase flavoprotein, catalytic domain"/>
    <property type="match status" value="1"/>
</dbReference>
<evidence type="ECO:0000313" key="8">
    <source>
        <dbReference type="Proteomes" id="UP000199377"/>
    </source>
</evidence>
<dbReference type="EMBL" id="FOQH01000004">
    <property type="protein sequence ID" value="SFI14056.1"/>
    <property type="molecule type" value="Genomic_DNA"/>
</dbReference>
<dbReference type="InterPro" id="IPR027477">
    <property type="entry name" value="Succ_DH/fumarate_Rdtase_cat_sf"/>
</dbReference>
<dbReference type="GO" id="GO:0016491">
    <property type="term" value="F:oxidoreductase activity"/>
    <property type="evidence" value="ECO:0007669"/>
    <property type="project" value="UniProtKB-KW"/>
</dbReference>
<evidence type="ECO:0000256" key="2">
    <source>
        <dbReference type="ARBA" id="ARBA00022630"/>
    </source>
</evidence>
<reference evidence="7 8" key="1">
    <citation type="submission" date="2016-10" db="EMBL/GenBank/DDBJ databases">
        <authorList>
            <person name="de Groot N.N."/>
        </authorList>
    </citation>
    <scope>NUCLEOTIDE SEQUENCE [LARGE SCALE GENOMIC DNA]</scope>
    <source>
        <strain evidence="7 8">CGMCC 1.11030</strain>
    </source>
</reference>
<dbReference type="STRING" id="1114924.SAMN05216258_104484"/>
<dbReference type="InterPro" id="IPR003953">
    <property type="entry name" value="FAD-dep_OxRdtase_2_FAD-bd"/>
</dbReference>
<keyword evidence="3" id="KW-0274">FAD</keyword>
<keyword evidence="2" id="KW-0285">Flavoprotein</keyword>
<dbReference type="Gene3D" id="3.50.50.60">
    <property type="entry name" value="FAD/NAD(P)-binding domain"/>
    <property type="match status" value="2"/>
</dbReference>
<organism evidence="7 8">
    <name type="scientific">Albimonas pacifica</name>
    <dbReference type="NCBI Taxonomy" id="1114924"/>
    <lineage>
        <taxon>Bacteria</taxon>
        <taxon>Pseudomonadati</taxon>
        <taxon>Pseudomonadota</taxon>
        <taxon>Alphaproteobacteria</taxon>
        <taxon>Rhodobacterales</taxon>
        <taxon>Paracoccaceae</taxon>
        <taxon>Albimonas</taxon>
    </lineage>
</organism>
<sequence>MPPGSDPTETFDLIVLGSGAAGLTAALTAALEGGSVLVVEHAAVWGGTTARSSGTVWIPDNRAMRAAGRDDRDAAEAYLDGLVGDLAPREMRRAFLDAAPAMEADLTARSGLALSPMPAAPDYRQDVPGAAEGWRAMAPGAFDGRRLGPDFATMAAPLPELMLFGGMMLTRPEAARLVRADRSISAALHGARLTARFLADRATGHARGTRLVLGNALAAHLFHAARVRGVTLRTGVETLGLLREGGAVVGVAVRDGAGERRILARRGVVLAGGGFPASPEWRARELPNPTPEWTPAAPGAVGRTIELGLEAGGALGPAGRDNALWFPSSIRRRADGSTAVYPHIVLDRSKPGGIAVDASGRRFVNEAVSYHEFVRAMYAANSERASVPAWLVCGREFIRRYGLGLIRPRPPSLRACLADGYLIEGRDARDLAKRAGIDPEGLAATLGAFDAAAARGEDPEFGRGSTIYDRSNGDPEHGPNPCLGPVGAGPLYAVKLWPTPLGTSRGLATDVAGRALDGAGAPIPGLYVCGNDMQSAFGGEYPGAGAQLGQGMTFGWLAARHAMTGGATGGKT</sequence>
<dbReference type="InterPro" id="IPR036188">
    <property type="entry name" value="FAD/NAD-bd_sf"/>
</dbReference>
<dbReference type="PANTHER" id="PTHR43400:SF10">
    <property type="entry name" value="3-OXOSTEROID 1-DEHYDROGENASE"/>
    <property type="match status" value="1"/>
</dbReference>
<dbReference type="InterPro" id="IPR050315">
    <property type="entry name" value="FAD-oxidoreductase_2"/>
</dbReference>
<evidence type="ECO:0000256" key="5">
    <source>
        <dbReference type="SAM" id="MobiDB-lite"/>
    </source>
</evidence>
<dbReference type="SUPFAM" id="SSF51905">
    <property type="entry name" value="FAD/NAD(P)-binding domain"/>
    <property type="match status" value="1"/>
</dbReference>
<keyword evidence="4" id="KW-0560">Oxidoreductase</keyword>
<gene>
    <name evidence="7" type="ORF">SAMN05216258_104484</name>
</gene>
<dbReference type="PANTHER" id="PTHR43400">
    <property type="entry name" value="FUMARATE REDUCTASE"/>
    <property type="match status" value="1"/>
</dbReference>
<dbReference type="Proteomes" id="UP000199377">
    <property type="component" value="Unassembled WGS sequence"/>
</dbReference>
<evidence type="ECO:0000256" key="4">
    <source>
        <dbReference type="ARBA" id="ARBA00023002"/>
    </source>
</evidence>
<proteinExistence type="predicted"/>
<evidence type="ECO:0000313" key="7">
    <source>
        <dbReference type="EMBL" id="SFI14056.1"/>
    </source>
</evidence>
<dbReference type="AlphaFoldDB" id="A0A1I3FS66"/>
<dbReference type="GO" id="GO:0008202">
    <property type="term" value="P:steroid metabolic process"/>
    <property type="evidence" value="ECO:0007669"/>
    <property type="project" value="UniProtKB-ARBA"/>
</dbReference>
<dbReference type="Pfam" id="PF00890">
    <property type="entry name" value="FAD_binding_2"/>
    <property type="match status" value="1"/>
</dbReference>
<evidence type="ECO:0000256" key="3">
    <source>
        <dbReference type="ARBA" id="ARBA00022827"/>
    </source>
</evidence>
<feature type="region of interest" description="Disordered" evidence="5">
    <location>
        <begin position="457"/>
        <end position="478"/>
    </location>
</feature>
<comment type="cofactor">
    <cofactor evidence="1">
        <name>FAD</name>
        <dbReference type="ChEBI" id="CHEBI:57692"/>
    </cofactor>
</comment>
<evidence type="ECO:0000256" key="1">
    <source>
        <dbReference type="ARBA" id="ARBA00001974"/>
    </source>
</evidence>
<evidence type="ECO:0000259" key="6">
    <source>
        <dbReference type="Pfam" id="PF00890"/>
    </source>
</evidence>
<dbReference type="RefSeq" id="WP_245779120.1">
    <property type="nucleotide sequence ID" value="NZ_FOQH01000004.1"/>
</dbReference>
<keyword evidence="8" id="KW-1185">Reference proteome</keyword>